<protein>
    <submittedName>
        <fullName evidence="1">Uncharacterized protein</fullName>
    </submittedName>
</protein>
<sequence>MPTLTLSLSTSYAGNMKPGNETAFGNALQVVSAAGGLGTSALTLVQSTTSASPQGRNDRGSYTFSFSRAVSNLTFTVTDVDSNSGDFDDVLELTPGYVEQSRGSAITSDNNGPNGTQRYYNTSPNNALNDVSSTAGNIRVRYAGPISSFTITYWNWANQFSSGVDTNQGIFLSDLTFDYKPC</sequence>
<accession>A0ABU5K795</accession>
<name>A0ABU5K795_9ACTN</name>
<comment type="caution">
    <text evidence="1">The sequence shown here is derived from an EMBL/GenBank/DDBJ whole genome shotgun (WGS) entry which is preliminary data.</text>
</comment>
<keyword evidence="2" id="KW-1185">Reference proteome</keyword>
<reference evidence="1 2" key="1">
    <citation type="submission" date="2023-11" db="EMBL/GenBank/DDBJ databases">
        <title>Novel species in genus Nocardioides.</title>
        <authorList>
            <person name="Zhou H."/>
        </authorList>
    </citation>
    <scope>NUCLEOTIDE SEQUENCE [LARGE SCALE GENOMIC DNA]</scope>
    <source>
        <strain evidence="1 2">S-58</strain>
    </source>
</reference>
<gene>
    <name evidence="1" type="ORF">SFC79_03280</name>
</gene>
<organism evidence="1 2">
    <name type="scientific">Nocardioides renjunii</name>
    <dbReference type="NCBI Taxonomy" id="3095075"/>
    <lineage>
        <taxon>Bacteria</taxon>
        <taxon>Bacillati</taxon>
        <taxon>Actinomycetota</taxon>
        <taxon>Actinomycetes</taxon>
        <taxon>Propionibacteriales</taxon>
        <taxon>Nocardioidaceae</taxon>
        <taxon>Nocardioides</taxon>
    </lineage>
</organism>
<dbReference type="RefSeq" id="WP_172266803.1">
    <property type="nucleotide sequence ID" value="NZ_JAXQPW010000001.1"/>
</dbReference>
<evidence type="ECO:0000313" key="2">
    <source>
        <dbReference type="Proteomes" id="UP001291999"/>
    </source>
</evidence>
<dbReference type="Proteomes" id="UP001291999">
    <property type="component" value="Unassembled WGS sequence"/>
</dbReference>
<proteinExistence type="predicted"/>
<dbReference type="EMBL" id="JAXQPW010000001">
    <property type="protein sequence ID" value="MDZ5660776.1"/>
    <property type="molecule type" value="Genomic_DNA"/>
</dbReference>
<evidence type="ECO:0000313" key="1">
    <source>
        <dbReference type="EMBL" id="MDZ5660776.1"/>
    </source>
</evidence>